<dbReference type="Proteomes" id="UP001174210">
    <property type="component" value="Unassembled WGS sequence"/>
</dbReference>
<evidence type="ECO:0000256" key="1">
    <source>
        <dbReference type="ARBA" id="ARBA00001947"/>
    </source>
</evidence>
<gene>
    <name evidence="2" type="ORF">P5G59_17885</name>
</gene>
<protein>
    <submittedName>
        <fullName evidence="2">Class II fructose-bisphosphate aldolase</fullName>
        <ecNumber evidence="2">4.1.2.13</ecNumber>
    </submittedName>
</protein>
<sequence length="282" mass="28573">MSPAGTAELLSAAVGTGRAVAAFNVLSLDHVEAVAAGAAAAGAPALLQLSENAIAFRGAPEPLLAACREAAAASGTPLAIHLDHIEDRELVARVLPRAADFGIGSLMFDASKLDYDANVAATREVVARAHDAGVWVEAELGEIGGKDGAHAPGVRTDPAEAASFVAATGVDALAVAVGSSHAMRDRSAQLDLELIARLREAVPVPLVLHGSSGVADDVIAQAVAAGIRKVNVGTALNVAYTAALRASLAEQPDAVDPRRYTATARRAMTELVTGFCRVVAAA</sequence>
<dbReference type="PIRSF" id="PIRSF001359">
    <property type="entry name" value="F_bP_aldolase_II"/>
    <property type="match status" value="1"/>
</dbReference>
<comment type="caution">
    <text evidence="2">The sequence shown here is derived from an EMBL/GenBank/DDBJ whole genome shotgun (WGS) entry which is preliminary data.</text>
</comment>
<evidence type="ECO:0000313" key="2">
    <source>
        <dbReference type="EMBL" id="MDN4599027.1"/>
    </source>
</evidence>
<keyword evidence="3" id="KW-1185">Reference proteome</keyword>
<dbReference type="Gene3D" id="3.20.20.70">
    <property type="entry name" value="Aldolase class I"/>
    <property type="match status" value="1"/>
</dbReference>
<accession>A0ABT8J355</accession>
<keyword evidence="2" id="KW-0456">Lyase</keyword>
<dbReference type="PANTHER" id="PTHR30304:SF0">
    <property type="entry name" value="D-TAGATOSE-1,6-BISPHOSPHATE ALDOLASE SUBUNIT GATY-RELATED"/>
    <property type="match status" value="1"/>
</dbReference>
<proteinExistence type="predicted"/>
<dbReference type="GO" id="GO:0004332">
    <property type="term" value="F:fructose-bisphosphate aldolase activity"/>
    <property type="evidence" value="ECO:0007669"/>
    <property type="project" value="UniProtKB-EC"/>
</dbReference>
<dbReference type="SUPFAM" id="SSF51569">
    <property type="entry name" value="Aldolase"/>
    <property type="match status" value="1"/>
</dbReference>
<dbReference type="RefSeq" id="WP_301220372.1">
    <property type="nucleotide sequence ID" value="NZ_JAROCB010000005.1"/>
</dbReference>
<dbReference type="EC" id="4.1.2.13" evidence="2"/>
<dbReference type="InterPro" id="IPR000771">
    <property type="entry name" value="FBA_II"/>
</dbReference>
<evidence type="ECO:0000313" key="3">
    <source>
        <dbReference type="Proteomes" id="UP001174210"/>
    </source>
</evidence>
<comment type="cofactor">
    <cofactor evidence="1">
        <name>Zn(2+)</name>
        <dbReference type="ChEBI" id="CHEBI:29105"/>
    </cofactor>
</comment>
<name>A0ABT8J355_9MICO</name>
<reference evidence="2" key="1">
    <citation type="submission" date="2023-03" db="EMBL/GenBank/DDBJ databases">
        <title>MT1 and MT2 Draft Genomes of Novel Species.</title>
        <authorList>
            <person name="Venkateswaran K."/>
        </authorList>
    </citation>
    <scope>NUCLEOTIDE SEQUENCE</scope>
    <source>
        <strain evidence="2">F6_8S_P_1A</strain>
    </source>
</reference>
<dbReference type="Pfam" id="PF01116">
    <property type="entry name" value="F_bP_aldolase"/>
    <property type="match status" value="1"/>
</dbReference>
<dbReference type="InterPro" id="IPR050246">
    <property type="entry name" value="Class_II_FBP_aldolase"/>
</dbReference>
<organism evidence="2 3">
    <name type="scientific">Leifsonia virtsii</name>
    <dbReference type="NCBI Taxonomy" id="3035915"/>
    <lineage>
        <taxon>Bacteria</taxon>
        <taxon>Bacillati</taxon>
        <taxon>Actinomycetota</taxon>
        <taxon>Actinomycetes</taxon>
        <taxon>Micrococcales</taxon>
        <taxon>Microbacteriaceae</taxon>
        <taxon>Leifsonia</taxon>
    </lineage>
</organism>
<dbReference type="InterPro" id="IPR013785">
    <property type="entry name" value="Aldolase_TIM"/>
</dbReference>
<dbReference type="EMBL" id="JAROCB010000005">
    <property type="protein sequence ID" value="MDN4599027.1"/>
    <property type="molecule type" value="Genomic_DNA"/>
</dbReference>
<dbReference type="PANTHER" id="PTHR30304">
    <property type="entry name" value="D-TAGATOSE-1,6-BISPHOSPHATE ALDOLASE"/>
    <property type="match status" value="1"/>
</dbReference>